<keyword evidence="4" id="KW-1185">Reference proteome</keyword>
<gene>
    <name evidence="5" type="primary">LOC106813076</name>
</gene>
<dbReference type="Gene3D" id="3.40.50.720">
    <property type="entry name" value="NAD(P)-binding Rossmann-like Domain"/>
    <property type="match status" value="1"/>
</dbReference>
<dbReference type="Proteomes" id="UP000695022">
    <property type="component" value="Unplaced"/>
</dbReference>
<dbReference type="RefSeq" id="XP_014672612.1">
    <property type="nucleotide sequence ID" value="XM_014817126.1"/>
</dbReference>
<accession>A0ABM1EK91</accession>
<dbReference type="InterPro" id="IPR002347">
    <property type="entry name" value="SDR_fam"/>
</dbReference>
<dbReference type="GeneID" id="106813076"/>
<evidence type="ECO:0000313" key="4">
    <source>
        <dbReference type="Proteomes" id="UP000695022"/>
    </source>
</evidence>
<dbReference type="InterPro" id="IPR051019">
    <property type="entry name" value="VLCFA-Steroid_DH"/>
</dbReference>
<dbReference type="PANTHER" id="PTHR43899">
    <property type="entry name" value="RH59310P"/>
    <property type="match status" value="1"/>
</dbReference>
<dbReference type="PANTHER" id="PTHR43899:SF13">
    <property type="entry name" value="RH59310P"/>
    <property type="match status" value="1"/>
</dbReference>
<comment type="similarity">
    <text evidence="1 3">Belongs to the short-chain dehydrogenases/reductases (SDR) family.</text>
</comment>
<dbReference type="PRINTS" id="PR00080">
    <property type="entry name" value="SDRFAMILY"/>
</dbReference>
<keyword evidence="2" id="KW-0560">Oxidoreductase</keyword>
<sequence length="263" mass="28984">MGSWAVVTGATDGIGKVYAEKLAKIGLNVVLVSRSPEKLKAVENEISAGSNVQVKTVAVDFGDGNHIYERIEKELQGLEIGVLVNNVGMAYKNPSYFLEVDREDHAKIINVNIFSCVMMTNIILPQMIDRKKGVIVNISSASAMMPSPLLATYSASKVFVDYFSQALEREYKDKGIIIQSVLPFFVKTNMSKIKKSSFFMPTPATYVDQAIGTIGVASKTFGCLAHALQGFVVQGLAPDWLVDYVSLKMHIDIRKRALRKKQK</sequence>
<reference evidence="5" key="1">
    <citation type="submission" date="2025-08" db="UniProtKB">
        <authorList>
            <consortium name="RefSeq"/>
        </authorList>
    </citation>
    <scope>IDENTIFICATION</scope>
</reference>
<proteinExistence type="inferred from homology"/>
<protein>
    <submittedName>
        <fullName evidence="5">Very-long-chain 3-oxoacyl-CoA reductase-like</fullName>
    </submittedName>
</protein>
<dbReference type="Pfam" id="PF00106">
    <property type="entry name" value="adh_short"/>
    <property type="match status" value="1"/>
</dbReference>
<dbReference type="PRINTS" id="PR00081">
    <property type="entry name" value="GDHRDH"/>
</dbReference>
<name>A0ABM1EK91_PRICU</name>
<evidence type="ECO:0000256" key="2">
    <source>
        <dbReference type="ARBA" id="ARBA00023002"/>
    </source>
</evidence>
<dbReference type="InterPro" id="IPR036291">
    <property type="entry name" value="NAD(P)-bd_dom_sf"/>
</dbReference>
<organism evidence="4 5">
    <name type="scientific">Priapulus caudatus</name>
    <name type="common">Priapulid worm</name>
    <dbReference type="NCBI Taxonomy" id="37621"/>
    <lineage>
        <taxon>Eukaryota</taxon>
        <taxon>Metazoa</taxon>
        <taxon>Ecdysozoa</taxon>
        <taxon>Scalidophora</taxon>
        <taxon>Priapulida</taxon>
        <taxon>Priapulimorpha</taxon>
        <taxon>Priapulimorphida</taxon>
        <taxon>Priapulidae</taxon>
        <taxon>Priapulus</taxon>
    </lineage>
</organism>
<dbReference type="CDD" id="cd05356">
    <property type="entry name" value="17beta-HSD1_like_SDR_c"/>
    <property type="match status" value="1"/>
</dbReference>
<dbReference type="PIRSF" id="PIRSF000126">
    <property type="entry name" value="11-beta-HSD1"/>
    <property type="match status" value="1"/>
</dbReference>
<evidence type="ECO:0000256" key="1">
    <source>
        <dbReference type="ARBA" id="ARBA00006484"/>
    </source>
</evidence>
<dbReference type="SUPFAM" id="SSF51735">
    <property type="entry name" value="NAD(P)-binding Rossmann-fold domains"/>
    <property type="match status" value="1"/>
</dbReference>
<evidence type="ECO:0000256" key="3">
    <source>
        <dbReference type="RuleBase" id="RU000363"/>
    </source>
</evidence>
<evidence type="ECO:0000313" key="5">
    <source>
        <dbReference type="RefSeq" id="XP_014672612.1"/>
    </source>
</evidence>